<protein>
    <submittedName>
        <fullName evidence="3">SH3 domain-containing protein</fullName>
    </submittedName>
</protein>
<evidence type="ECO:0000259" key="2">
    <source>
        <dbReference type="SMART" id="SM00287"/>
    </source>
</evidence>
<dbReference type="Proteomes" id="UP000824072">
    <property type="component" value="Unassembled WGS sequence"/>
</dbReference>
<reference evidence="3" key="1">
    <citation type="submission" date="2020-10" db="EMBL/GenBank/DDBJ databases">
        <authorList>
            <person name="Gilroy R."/>
        </authorList>
    </citation>
    <scope>NUCLEOTIDE SEQUENCE</scope>
    <source>
        <strain evidence="3">ChiHcec3-11533</strain>
    </source>
</reference>
<evidence type="ECO:0000313" key="4">
    <source>
        <dbReference type="Proteomes" id="UP000824072"/>
    </source>
</evidence>
<gene>
    <name evidence="3" type="ORF">IAB02_07845</name>
</gene>
<dbReference type="AlphaFoldDB" id="A0A9D1ICH3"/>
<dbReference type="InterPro" id="IPR003646">
    <property type="entry name" value="SH3-like_bac-type"/>
</dbReference>
<dbReference type="PANTHER" id="PTHR34408:SF1">
    <property type="entry name" value="GLYCOSYL HYDROLASE FAMILY 19 DOMAIN-CONTAINING PROTEIN HI_1415"/>
    <property type="match status" value="1"/>
</dbReference>
<accession>A0A9D1ICH3</accession>
<dbReference type="SMART" id="SM00287">
    <property type="entry name" value="SH3b"/>
    <property type="match status" value="2"/>
</dbReference>
<dbReference type="EMBL" id="DVMU01000180">
    <property type="protein sequence ID" value="HIU34458.1"/>
    <property type="molecule type" value="Genomic_DNA"/>
</dbReference>
<feature type="signal peptide" evidence="1">
    <location>
        <begin position="1"/>
        <end position="26"/>
    </location>
</feature>
<reference evidence="3" key="2">
    <citation type="journal article" date="2021" name="PeerJ">
        <title>Extensive microbial diversity within the chicken gut microbiome revealed by metagenomics and culture.</title>
        <authorList>
            <person name="Gilroy R."/>
            <person name="Ravi A."/>
            <person name="Getino M."/>
            <person name="Pursley I."/>
            <person name="Horton D.L."/>
            <person name="Alikhan N.F."/>
            <person name="Baker D."/>
            <person name="Gharbi K."/>
            <person name="Hall N."/>
            <person name="Watson M."/>
            <person name="Adriaenssens E.M."/>
            <person name="Foster-Nyarko E."/>
            <person name="Jarju S."/>
            <person name="Secka A."/>
            <person name="Antonio M."/>
            <person name="Oren A."/>
            <person name="Chaudhuri R.R."/>
            <person name="La Ragione R."/>
            <person name="Hildebrand F."/>
            <person name="Pallen M.J."/>
        </authorList>
    </citation>
    <scope>NUCLEOTIDE SEQUENCE</scope>
    <source>
        <strain evidence="3">ChiHcec3-11533</strain>
    </source>
</reference>
<dbReference type="Gene3D" id="2.30.30.40">
    <property type="entry name" value="SH3 Domains"/>
    <property type="match status" value="2"/>
</dbReference>
<feature type="domain" description="SH3b" evidence="2">
    <location>
        <begin position="32"/>
        <end position="96"/>
    </location>
</feature>
<dbReference type="PANTHER" id="PTHR34408">
    <property type="entry name" value="FAMILY PROTEIN, PUTATIVE-RELATED"/>
    <property type="match status" value="1"/>
</dbReference>
<organism evidence="3 4">
    <name type="scientific">Candidatus Pullichristensenella excrementigallinarum</name>
    <dbReference type="NCBI Taxonomy" id="2840907"/>
    <lineage>
        <taxon>Bacteria</taxon>
        <taxon>Bacillati</taxon>
        <taxon>Bacillota</taxon>
        <taxon>Clostridia</taxon>
        <taxon>Candidatus Pullichristensenella</taxon>
    </lineage>
</organism>
<sequence>MIKRMLRMALCLALILSLLLPANAFAAKARIISLVKVTGDYVRVHSLPSGTEGEIIGKLRAGTKLFYLDNVGGWIQVCSSRGVSGYIYKTYLSYYGAARLDNIYYVQSSSLKMYSKPSTSSSKTGTLSQDELVILYQTSGRWGYVRTPNGEGGCVLLSGLKKAV</sequence>
<dbReference type="Pfam" id="PF08239">
    <property type="entry name" value="SH3_3"/>
    <property type="match status" value="1"/>
</dbReference>
<dbReference type="InterPro" id="IPR052354">
    <property type="entry name" value="Cell_Wall_Dynamics_Protein"/>
</dbReference>
<proteinExistence type="predicted"/>
<evidence type="ECO:0000313" key="3">
    <source>
        <dbReference type="EMBL" id="HIU34458.1"/>
    </source>
</evidence>
<keyword evidence="1" id="KW-0732">Signal</keyword>
<name>A0A9D1ICH3_9FIRM</name>
<comment type="caution">
    <text evidence="3">The sequence shown here is derived from an EMBL/GenBank/DDBJ whole genome shotgun (WGS) entry which is preliminary data.</text>
</comment>
<feature type="chain" id="PRO_5039242758" evidence="1">
    <location>
        <begin position="27"/>
        <end position="164"/>
    </location>
</feature>
<feature type="domain" description="SH3b" evidence="2">
    <location>
        <begin position="101"/>
        <end position="164"/>
    </location>
</feature>
<evidence type="ECO:0000256" key="1">
    <source>
        <dbReference type="SAM" id="SignalP"/>
    </source>
</evidence>